<gene>
    <name evidence="2" type="ORF">DOTSEDRAFT_30315</name>
</gene>
<evidence type="ECO:0000256" key="1">
    <source>
        <dbReference type="SAM" id="MobiDB-lite"/>
    </source>
</evidence>
<feature type="region of interest" description="Disordered" evidence="1">
    <location>
        <begin position="56"/>
        <end position="81"/>
    </location>
</feature>
<dbReference type="OrthoDB" id="10479590at2759"/>
<dbReference type="AlphaFoldDB" id="N1PZW9"/>
<dbReference type="HOGENOM" id="CLU_1124500_0_0_1"/>
<accession>N1PZW9</accession>
<feature type="compositionally biased region" description="Basic and acidic residues" evidence="1">
    <location>
        <begin position="231"/>
        <end position="240"/>
    </location>
</feature>
<feature type="region of interest" description="Disordered" evidence="1">
    <location>
        <begin position="173"/>
        <end position="247"/>
    </location>
</feature>
<reference evidence="2 3" key="2">
    <citation type="journal article" date="2012" name="PLoS Pathog.">
        <title>Diverse lifestyles and strategies of plant pathogenesis encoded in the genomes of eighteen Dothideomycetes fungi.</title>
        <authorList>
            <person name="Ohm R.A."/>
            <person name="Feau N."/>
            <person name="Henrissat B."/>
            <person name="Schoch C.L."/>
            <person name="Horwitz B.A."/>
            <person name="Barry K.W."/>
            <person name="Condon B.J."/>
            <person name="Copeland A.C."/>
            <person name="Dhillon B."/>
            <person name="Glaser F."/>
            <person name="Hesse C.N."/>
            <person name="Kosti I."/>
            <person name="LaButti K."/>
            <person name="Lindquist E.A."/>
            <person name="Lucas S."/>
            <person name="Salamov A.A."/>
            <person name="Bradshaw R.E."/>
            <person name="Ciuffetti L."/>
            <person name="Hamelin R.C."/>
            <person name="Kema G.H.J."/>
            <person name="Lawrence C."/>
            <person name="Scott J.A."/>
            <person name="Spatafora J.W."/>
            <person name="Turgeon B.G."/>
            <person name="de Wit P.J.G.M."/>
            <person name="Zhong S."/>
            <person name="Goodwin S.B."/>
            <person name="Grigoriev I.V."/>
        </authorList>
    </citation>
    <scope>NUCLEOTIDE SEQUENCE [LARGE SCALE GENOMIC DNA]</scope>
    <source>
        <strain evidence="3">NZE10 / CBS 128990</strain>
    </source>
</reference>
<proteinExistence type="predicted"/>
<feature type="compositionally biased region" description="Polar residues" evidence="1">
    <location>
        <begin position="126"/>
        <end position="140"/>
    </location>
</feature>
<feature type="region of interest" description="Disordered" evidence="1">
    <location>
        <begin position="126"/>
        <end position="150"/>
    </location>
</feature>
<protein>
    <submittedName>
        <fullName evidence="2">Uncharacterized protein</fullName>
    </submittedName>
</protein>
<evidence type="ECO:0000313" key="3">
    <source>
        <dbReference type="Proteomes" id="UP000016933"/>
    </source>
</evidence>
<reference evidence="3" key="1">
    <citation type="journal article" date="2012" name="PLoS Genet.">
        <title>The genomes of the fungal plant pathogens Cladosporium fulvum and Dothistroma septosporum reveal adaptation to different hosts and lifestyles but also signatures of common ancestry.</title>
        <authorList>
            <person name="de Wit P.J.G.M."/>
            <person name="van der Burgt A."/>
            <person name="Oekmen B."/>
            <person name="Stergiopoulos I."/>
            <person name="Abd-Elsalam K.A."/>
            <person name="Aerts A.L."/>
            <person name="Bahkali A.H."/>
            <person name="Beenen H.G."/>
            <person name="Chettri P."/>
            <person name="Cox M.P."/>
            <person name="Datema E."/>
            <person name="de Vries R.P."/>
            <person name="Dhillon B."/>
            <person name="Ganley A.R."/>
            <person name="Griffiths S.A."/>
            <person name="Guo Y."/>
            <person name="Hamelin R.C."/>
            <person name="Henrissat B."/>
            <person name="Kabir M.S."/>
            <person name="Jashni M.K."/>
            <person name="Kema G."/>
            <person name="Klaubauf S."/>
            <person name="Lapidus A."/>
            <person name="Levasseur A."/>
            <person name="Lindquist E."/>
            <person name="Mehrabi R."/>
            <person name="Ohm R.A."/>
            <person name="Owen T.J."/>
            <person name="Salamov A."/>
            <person name="Schwelm A."/>
            <person name="Schijlen E."/>
            <person name="Sun H."/>
            <person name="van den Burg H.A."/>
            <person name="van Ham R.C.H.J."/>
            <person name="Zhang S."/>
            <person name="Goodwin S.B."/>
            <person name="Grigoriev I.V."/>
            <person name="Collemare J."/>
            <person name="Bradshaw R.E."/>
        </authorList>
    </citation>
    <scope>NUCLEOTIDE SEQUENCE [LARGE SCALE GENOMIC DNA]</scope>
    <source>
        <strain evidence="3">NZE10 / CBS 128990</strain>
    </source>
</reference>
<dbReference type="EMBL" id="KB446535">
    <property type="protein sequence ID" value="EME48977.1"/>
    <property type="molecule type" value="Genomic_DNA"/>
</dbReference>
<keyword evidence="3" id="KW-1185">Reference proteome</keyword>
<dbReference type="Proteomes" id="UP000016933">
    <property type="component" value="Unassembled WGS sequence"/>
</dbReference>
<organism evidence="2 3">
    <name type="scientific">Dothistroma septosporum (strain NZE10 / CBS 128990)</name>
    <name type="common">Red band needle blight fungus</name>
    <name type="synonym">Mycosphaerella pini</name>
    <dbReference type="NCBI Taxonomy" id="675120"/>
    <lineage>
        <taxon>Eukaryota</taxon>
        <taxon>Fungi</taxon>
        <taxon>Dikarya</taxon>
        <taxon>Ascomycota</taxon>
        <taxon>Pezizomycotina</taxon>
        <taxon>Dothideomycetes</taxon>
        <taxon>Dothideomycetidae</taxon>
        <taxon>Mycosphaerellales</taxon>
        <taxon>Mycosphaerellaceae</taxon>
        <taxon>Dothistroma</taxon>
    </lineage>
</organism>
<sequence length="247" mass="27476">MYRTVDFSYTQCGPNRSRIHYNVSASAFQPTHEDIKLEQAIEDFVAISLGGRPSIGSRASTCGGPHGASEQRGSPSSSHRRVQEAFYPGTYSGSIAGGADSAMSRCPDQNRIGYSRSLTAPLLMRSSASQRRGHSRQNGSGYRDLPESGALVRYSKPREEALYYAMSIGPEDSVSQVSLRAPSRDDYIPRRERRGRTRRREDERLTLSSIAAVPTSGLSRSGRPDGLYDVEEQREPEYYTRDITPWQ</sequence>
<evidence type="ECO:0000313" key="2">
    <source>
        <dbReference type="EMBL" id="EME48977.1"/>
    </source>
</evidence>
<name>N1PZW9_DOTSN</name>